<dbReference type="Proteomes" id="UP000242638">
    <property type="component" value="Unassembled WGS sequence"/>
</dbReference>
<organism evidence="2 3">
    <name type="scientific">Poecilia reticulata</name>
    <name type="common">Guppy</name>
    <name type="synonym">Acanthophacelus reticulatus</name>
    <dbReference type="NCBI Taxonomy" id="8081"/>
    <lineage>
        <taxon>Eukaryota</taxon>
        <taxon>Metazoa</taxon>
        <taxon>Chordata</taxon>
        <taxon>Craniata</taxon>
        <taxon>Vertebrata</taxon>
        <taxon>Euteleostomi</taxon>
        <taxon>Actinopterygii</taxon>
        <taxon>Neopterygii</taxon>
        <taxon>Teleostei</taxon>
        <taxon>Neoteleostei</taxon>
        <taxon>Acanthomorphata</taxon>
        <taxon>Ovalentaria</taxon>
        <taxon>Atherinomorphae</taxon>
        <taxon>Cyprinodontiformes</taxon>
        <taxon>Poeciliidae</taxon>
        <taxon>Poeciliinae</taxon>
        <taxon>Poecilia</taxon>
    </lineage>
</organism>
<dbReference type="AlphaFoldDB" id="A0A3P9NCL7"/>
<feature type="domain" description="Ubiquitin-like" evidence="1">
    <location>
        <begin position="34"/>
        <end position="94"/>
    </location>
</feature>
<reference evidence="2" key="3">
    <citation type="submission" date="2025-09" db="UniProtKB">
        <authorList>
            <consortium name="Ensembl"/>
        </authorList>
    </citation>
    <scope>IDENTIFICATION</scope>
    <source>
        <strain evidence="2">Guanapo</strain>
    </source>
</reference>
<dbReference type="SMART" id="SM00213">
    <property type="entry name" value="UBQ"/>
    <property type="match status" value="1"/>
</dbReference>
<dbReference type="Gene3D" id="3.10.20.90">
    <property type="entry name" value="Phosphatidylinositol 3-kinase Catalytic Subunit, Chain A, domain 1"/>
    <property type="match status" value="1"/>
</dbReference>
<dbReference type="STRING" id="8081.ENSPREP00000007309"/>
<dbReference type="GeneTree" id="ENSGT01030000235653"/>
<dbReference type="InterPro" id="IPR029071">
    <property type="entry name" value="Ubiquitin-like_domsf"/>
</dbReference>
<dbReference type="CDD" id="cd17039">
    <property type="entry name" value="Ubl_ubiquitin_like"/>
    <property type="match status" value="1"/>
</dbReference>
<proteinExistence type="predicted"/>
<name>A0A3P9NCL7_POERE</name>
<evidence type="ECO:0000259" key="1">
    <source>
        <dbReference type="PROSITE" id="PS50053"/>
    </source>
</evidence>
<dbReference type="Ensembl" id="ENSPRET00000007400.1">
    <property type="protein sequence ID" value="ENSPREP00000007309.1"/>
    <property type="gene ID" value="ENSPREG00000005024.1"/>
</dbReference>
<dbReference type="PROSITE" id="PS50053">
    <property type="entry name" value="UBIQUITIN_2"/>
    <property type="match status" value="1"/>
</dbReference>
<dbReference type="Pfam" id="PF00240">
    <property type="entry name" value="ubiquitin"/>
    <property type="match status" value="1"/>
</dbReference>
<evidence type="ECO:0000313" key="2">
    <source>
        <dbReference type="Ensembl" id="ENSPREP00000007309.1"/>
    </source>
</evidence>
<dbReference type="Bgee" id="ENSPREG00000005024">
    <property type="expression patterns" value="Expressed in caudal fin"/>
</dbReference>
<dbReference type="SUPFAM" id="SSF54236">
    <property type="entry name" value="Ubiquitin-like"/>
    <property type="match status" value="1"/>
</dbReference>
<evidence type="ECO:0000313" key="3">
    <source>
        <dbReference type="Proteomes" id="UP000242638"/>
    </source>
</evidence>
<keyword evidence="3" id="KW-1185">Reference proteome</keyword>
<sequence>MGRIYQVVVLVTGLDGQKITIDLCDNEKDMQRITVLELKQKIVGRIPGIPAGRTISDMKLIFGNKRLEADDTRLCEYGVIHKSSIHMVISLDGGPSL</sequence>
<accession>A0A3P9NCL7</accession>
<protein>
    <recommendedName>
        <fullName evidence="1">Ubiquitin-like domain-containing protein</fullName>
    </recommendedName>
</protein>
<reference evidence="2" key="2">
    <citation type="submission" date="2025-08" db="UniProtKB">
        <authorList>
            <consortium name="Ensembl"/>
        </authorList>
    </citation>
    <scope>IDENTIFICATION</scope>
    <source>
        <strain evidence="2">Guanapo</strain>
    </source>
</reference>
<dbReference type="InterPro" id="IPR000626">
    <property type="entry name" value="Ubiquitin-like_dom"/>
</dbReference>
<dbReference type="OMA" id="YGITHKS"/>
<reference evidence="3" key="1">
    <citation type="submission" date="2013-11" db="EMBL/GenBank/DDBJ databases">
        <title>The genomic landscape of the Guanapo guppy.</title>
        <authorList>
            <person name="Kuenstner A."/>
            <person name="Dreyer C."/>
        </authorList>
    </citation>
    <scope>NUCLEOTIDE SEQUENCE</scope>
    <source>
        <strain evidence="3">Guanapo</strain>
    </source>
</reference>